<evidence type="ECO:0000259" key="3">
    <source>
        <dbReference type="PROSITE" id="PS50048"/>
    </source>
</evidence>
<organism evidence="4 5">
    <name type="scientific">Bionectria ochroleuca</name>
    <name type="common">Gliocladium roseum</name>
    <dbReference type="NCBI Taxonomy" id="29856"/>
    <lineage>
        <taxon>Eukaryota</taxon>
        <taxon>Fungi</taxon>
        <taxon>Dikarya</taxon>
        <taxon>Ascomycota</taxon>
        <taxon>Pezizomycotina</taxon>
        <taxon>Sordariomycetes</taxon>
        <taxon>Hypocreomycetidae</taxon>
        <taxon>Hypocreales</taxon>
        <taxon>Bionectriaceae</taxon>
        <taxon>Clonostachys</taxon>
    </lineage>
</organism>
<dbReference type="InterPro" id="IPR053175">
    <property type="entry name" value="DHMBA_Reg_Transcription_Factor"/>
</dbReference>
<dbReference type="Gene3D" id="4.10.240.10">
    <property type="entry name" value="Zn(2)-C6 fungal-type DNA-binding domain"/>
    <property type="match status" value="1"/>
</dbReference>
<evidence type="ECO:0000313" key="4">
    <source>
        <dbReference type="EMBL" id="KAF9747712.1"/>
    </source>
</evidence>
<dbReference type="CDD" id="cd00067">
    <property type="entry name" value="GAL4"/>
    <property type="match status" value="1"/>
</dbReference>
<evidence type="ECO:0000256" key="2">
    <source>
        <dbReference type="SAM" id="MobiDB-lite"/>
    </source>
</evidence>
<sequence>MVYHGPSKGCNSCRVRRKKCDEGRPSCMRCIKANRPCGGYEHGDKMIYRQYEAQGPTPQPTIMSWARQCSLPKRVPLPGTNILPDDLIPLETSQAESQMLGFRCFLFDYGMVSTNQNLSRSYLPDLDALFRQVGFNSDLVKACRAVSFASRGKGLNRPAFISQGERAHQEILTSLAKIIAYSNANNAAELKRVVMLLGLYQMIMADETNYSSIDAHADGLLALVSLGKSAGSLTFNPDNKFLGVFSPPALNTGGAFDSLLVDFHILSERVNACQSLDQLRLLVEEAIELEDRFKDWGSSRSPEFRPSTAGHIPPAANSDEPAVGRWPGKVDSYFDLYVSGVWNTFRGARLLLISMIIDLSSNLGDGKQCVQQYITRGTQIAEDMAGSVLFHLADNHQTSLMEKDTASDIKHPGRFLGGFLLMYPMYTACQTSYLPKAIRSYFRRCLRWIGSDMGIGMATVLATVDNIDRHHLTCACIIIWSGFIE</sequence>
<evidence type="ECO:0000313" key="5">
    <source>
        <dbReference type="Proteomes" id="UP000616885"/>
    </source>
</evidence>
<dbReference type="GO" id="GO:0008270">
    <property type="term" value="F:zinc ion binding"/>
    <property type="evidence" value="ECO:0007669"/>
    <property type="project" value="InterPro"/>
</dbReference>
<feature type="region of interest" description="Disordered" evidence="2">
    <location>
        <begin position="300"/>
        <end position="320"/>
    </location>
</feature>
<reference evidence="4" key="1">
    <citation type="submission" date="2020-10" db="EMBL/GenBank/DDBJ databases">
        <title>High-Quality Genome Resource of Clonostachys rosea strain S41 by Oxford Nanopore Long-Read Sequencing.</title>
        <authorList>
            <person name="Wang H."/>
        </authorList>
    </citation>
    <scope>NUCLEOTIDE SEQUENCE</scope>
    <source>
        <strain evidence="4">S41</strain>
    </source>
</reference>
<comment type="caution">
    <text evidence="4">The sequence shown here is derived from an EMBL/GenBank/DDBJ whole genome shotgun (WGS) entry which is preliminary data.</text>
</comment>
<gene>
    <name evidence="4" type="ORF">IM811_003046</name>
</gene>
<evidence type="ECO:0000256" key="1">
    <source>
        <dbReference type="ARBA" id="ARBA00023242"/>
    </source>
</evidence>
<protein>
    <recommendedName>
        <fullName evidence="3">Zn(2)-C6 fungal-type domain-containing protein</fullName>
    </recommendedName>
</protein>
<name>A0A8H7KCV8_BIOOC</name>
<dbReference type="InterPro" id="IPR001138">
    <property type="entry name" value="Zn2Cys6_DnaBD"/>
</dbReference>
<dbReference type="AlphaFoldDB" id="A0A8H7KCV8"/>
<keyword evidence="1" id="KW-0539">Nucleus</keyword>
<dbReference type="SMART" id="SM00066">
    <property type="entry name" value="GAL4"/>
    <property type="match status" value="1"/>
</dbReference>
<dbReference type="EMBL" id="JADCTT010000010">
    <property type="protein sequence ID" value="KAF9747712.1"/>
    <property type="molecule type" value="Genomic_DNA"/>
</dbReference>
<dbReference type="PROSITE" id="PS50048">
    <property type="entry name" value="ZN2_CY6_FUNGAL_2"/>
    <property type="match status" value="1"/>
</dbReference>
<feature type="domain" description="Zn(2)-C6 fungal-type" evidence="3">
    <location>
        <begin position="9"/>
        <end position="37"/>
    </location>
</feature>
<dbReference type="Pfam" id="PF00172">
    <property type="entry name" value="Zn_clus"/>
    <property type="match status" value="1"/>
</dbReference>
<proteinExistence type="predicted"/>
<dbReference type="InterPro" id="IPR036864">
    <property type="entry name" value="Zn2-C6_fun-type_DNA-bd_sf"/>
</dbReference>
<dbReference type="PROSITE" id="PS00463">
    <property type="entry name" value="ZN2_CY6_FUNGAL_1"/>
    <property type="match status" value="1"/>
</dbReference>
<dbReference type="PANTHER" id="PTHR38791">
    <property type="entry name" value="ZN(II)2CYS6 TRANSCRIPTION FACTOR (EUROFUNG)-RELATED-RELATED"/>
    <property type="match status" value="1"/>
</dbReference>
<accession>A0A8H7KCV8</accession>
<dbReference type="Proteomes" id="UP000616885">
    <property type="component" value="Unassembled WGS sequence"/>
</dbReference>
<dbReference type="GO" id="GO:0000981">
    <property type="term" value="F:DNA-binding transcription factor activity, RNA polymerase II-specific"/>
    <property type="evidence" value="ECO:0007669"/>
    <property type="project" value="InterPro"/>
</dbReference>
<dbReference type="PANTHER" id="PTHR38791:SF5">
    <property type="entry name" value="TRANSCRIPTION FACTOR DBAG-RELATED"/>
    <property type="match status" value="1"/>
</dbReference>
<dbReference type="SUPFAM" id="SSF57701">
    <property type="entry name" value="Zn2/Cys6 DNA-binding domain"/>
    <property type="match status" value="1"/>
</dbReference>